<dbReference type="Gene3D" id="2.30.30.100">
    <property type="match status" value="1"/>
</dbReference>
<keyword evidence="3" id="KW-0808">Transferase</keyword>
<dbReference type="AlphaFoldDB" id="A0A1C7MTA1"/>
<dbReference type="InterPro" id="IPR050914">
    <property type="entry name" value="snRNP_SmB/NAA38-like"/>
</dbReference>
<feature type="region of interest" description="Disordered" evidence="1">
    <location>
        <begin position="1"/>
        <end position="24"/>
    </location>
</feature>
<accession>A0A1C7MTA1</accession>
<dbReference type="Pfam" id="PF01423">
    <property type="entry name" value="LSM"/>
    <property type="match status" value="1"/>
</dbReference>
<dbReference type="OMA" id="VMIPWRL"/>
<dbReference type="InterPro" id="IPR001163">
    <property type="entry name" value="Sm_dom_euk/arc"/>
</dbReference>
<comment type="caution">
    <text evidence="3">The sequence shown here is derived from an EMBL/GenBank/DDBJ whole genome shotgun (WGS) entry which is preliminary data.</text>
</comment>
<keyword evidence="4" id="KW-1185">Reference proteome</keyword>
<proteinExistence type="predicted"/>
<sequence length="115" mass="12465">MSTLSHSSSTSLPTMPSPPSDNIEHLKSLLKQPLRIAVEDGRVFLGTFAGTDKQLNVILVNTDEFRPAAGYQDANPNGRFVGQVMIPWRLVRRVEARSGSGGLRLPDSDGDAVYA</sequence>
<dbReference type="STRING" id="5627.A0A1C7MTA1"/>
<gene>
    <name evidence="3" type="primary">Naa38</name>
    <name evidence="3" type="ORF">A0H81_00188</name>
</gene>
<dbReference type="PANTHER" id="PTHR10701">
    <property type="entry name" value="SMALL NUCLEAR RIBONUCLEOPROTEIN-ASSOCIATED PROTEIN B AND N"/>
    <property type="match status" value="1"/>
</dbReference>
<evidence type="ECO:0000313" key="4">
    <source>
        <dbReference type="Proteomes" id="UP000092993"/>
    </source>
</evidence>
<evidence type="ECO:0000313" key="3">
    <source>
        <dbReference type="EMBL" id="OBZ80103.1"/>
    </source>
</evidence>
<organism evidence="3 4">
    <name type="scientific">Grifola frondosa</name>
    <name type="common">Maitake</name>
    <name type="synonym">Polyporus frondosus</name>
    <dbReference type="NCBI Taxonomy" id="5627"/>
    <lineage>
        <taxon>Eukaryota</taxon>
        <taxon>Fungi</taxon>
        <taxon>Dikarya</taxon>
        <taxon>Basidiomycota</taxon>
        <taxon>Agaricomycotina</taxon>
        <taxon>Agaricomycetes</taxon>
        <taxon>Polyporales</taxon>
        <taxon>Grifolaceae</taxon>
        <taxon>Grifola</taxon>
    </lineage>
</organism>
<dbReference type="GO" id="GO:0031417">
    <property type="term" value="C:NatC complex"/>
    <property type="evidence" value="ECO:0007669"/>
    <property type="project" value="InterPro"/>
</dbReference>
<dbReference type="Proteomes" id="UP000092993">
    <property type="component" value="Unassembled WGS sequence"/>
</dbReference>
<feature type="domain" description="Sm" evidence="2">
    <location>
        <begin position="24"/>
        <end position="96"/>
    </location>
</feature>
<dbReference type="SUPFAM" id="SSF50182">
    <property type="entry name" value="Sm-like ribonucleoproteins"/>
    <property type="match status" value="1"/>
</dbReference>
<evidence type="ECO:0000259" key="2">
    <source>
        <dbReference type="SMART" id="SM00651"/>
    </source>
</evidence>
<dbReference type="GO" id="GO:0016740">
    <property type="term" value="F:transferase activity"/>
    <property type="evidence" value="ECO:0007669"/>
    <property type="project" value="UniProtKB-KW"/>
</dbReference>
<dbReference type="InterPro" id="IPR010920">
    <property type="entry name" value="LSM_dom_sf"/>
</dbReference>
<dbReference type="EMBL" id="LUGG01000001">
    <property type="protein sequence ID" value="OBZ80103.1"/>
    <property type="molecule type" value="Genomic_DNA"/>
</dbReference>
<dbReference type="InterPro" id="IPR034110">
    <property type="entry name" value="LSMD1_Sm"/>
</dbReference>
<name>A0A1C7MTA1_GRIFR</name>
<dbReference type="PANTHER" id="PTHR10701:SF5">
    <property type="entry name" value="N-ALPHA-ACETYLTRANSFERASE 38, NATC AUXILIARY SUBUNIT"/>
    <property type="match status" value="1"/>
</dbReference>
<dbReference type="CDD" id="cd06168">
    <property type="entry name" value="LSMD1"/>
    <property type="match status" value="1"/>
</dbReference>
<reference evidence="3 4" key="1">
    <citation type="submission" date="2016-03" db="EMBL/GenBank/DDBJ databases">
        <title>Whole genome sequencing of Grifola frondosa 9006-11.</title>
        <authorList>
            <person name="Min B."/>
            <person name="Park H."/>
            <person name="Kim J.-G."/>
            <person name="Cho H."/>
            <person name="Oh Y.-L."/>
            <person name="Kong W.-S."/>
            <person name="Choi I.-G."/>
        </authorList>
    </citation>
    <scope>NUCLEOTIDE SEQUENCE [LARGE SCALE GENOMIC DNA]</scope>
    <source>
        <strain evidence="3 4">9006-11</strain>
    </source>
</reference>
<dbReference type="OrthoDB" id="368909at2759"/>
<dbReference type="SMART" id="SM00651">
    <property type="entry name" value="Sm"/>
    <property type="match status" value="1"/>
</dbReference>
<evidence type="ECO:0000256" key="1">
    <source>
        <dbReference type="SAM" id="MobiDB-lite"/>
    </source>
</evidence>
<feature type="compositionally biased region" description="Low complexity" evidence="1">
    <location>
        <begin position="1"/>
        <end position="14"/>
    </location>
</feature>
<protein>
    <submittedName>
        <fullName evidence="3">N-alpha-acetyltransferase 38, NatC auxiliary subunit</fullName>
    </submittedName>
</protein>